<dbReference type="RefSeq" id="XP_025358001.1">
    <property type="nucleotide sequence ID" value="XM_025498298.1"/>
</dbReference>
<feature type="compositionally biased region" description="Low complexity" evidence="4">
    <location>
        <begin position="628"/>
        <end position="645"/>
    </location>
</feature>
<protein>
    <recommendedName>
        <fullName evidence="5">Shugoshin C-terminal domain-containing protein</fullName>
    </recommendedName>
</protein>
<evidence type="ECO:0000256" key="4">
    <source>
        <dbReference type="SAM" id="MobiDB-lite"/>
    </source>
</evidence>
<feature type="compositionally biased region" description="Polar residues" evidence="4">
    <location>
        <begin position="369"/>
        <end position="384"/>
    </location>
</feature>
<gene>
    <name evidence="6" type="ORF">FA14DRAFT_159626</name>
</gene>
<sequence length="779" mass="84828">MAPATRRSSGFGSHANSPSNLDHILEHFNQFKRKHITQNRDIIKTNALAQLRIKELEEKVLGLEAEKTQIELERHRMKARLERAEKAVICIRQGWQLIGAGMTAVASIDGFEKVTEQQQAVTPSSALLALQQHQQKSHIRPSTRVVLDPNALPGGVARNVARPPEADLADLAEEESMELEEQQQVENVYVSDAQFENQGQITLEEPEVGDDRDSDNGELGDPVSFAGDGEDTVRLQTDLNDTIPHIHEEIFRQENNTPLTQSNLETEQQSNYHLDLPGSTNGQRDRVIQRMTSMDSLSSFADDEEIELSTDDEGGHIPIPNRAPTPVSNGSTRSQNGTVRTKTPRKRKTPSSPEDARGPLSSISASSSTTDLHQQDTISASQSEAEMDEENSSSSSNGTRASRRSSVRDRKSVNYALPKLNTKMRKPDPVDLIPAIGSQRKKRQGSMQAGLNGDEISEMNGENSEQEEEPKRRMLKGKNEAASTGNLREIRKLHQEKAQNDESLSPNREQDKQEDQSEMETSTEKTIPNQDERQQSDSPRRRSSRQSLGRRSSSSMTSENGGTTTNQQKSEEGRSARDRSSSPEDRKVIQGKDNQAADYTLPGMQKSRQSASKLSSSTNGTSTPKWRSMSGGMSSASSQSLGPSGTPIPKPTIRTGQQGTIKALNKAAGRIQKPISSVSGLSNGNGNPIQQQQQQKRVVAPFANGARATSDTQSQSRILGASAKANSTARSVSGSSATSSSSSSATGPSSQSTAGDPTKRNSLHAAMTWHDVSSASQQN</sequence>
<comment type="similarity">
    <text evidence="1">Belongs to the shugoshin family.</text>
</comment>
<dbReference type="InterPro" id="IPR011515">
    <property type="entry name" value="Shugoshin_C"/>
</dbReference>
<organism evidence="6 7">
    <name type="scientific">Meira miltonrushii</name>
    <dbReference type="NCBI Taxonomy" id="1280837"/>
    <lineage>
        <taxon>Eukaryota</taxon>
        <taxon>Fungi</taxon>
        <taxon>Dikarya</taxon>
        <taxon>Basidiomycota</taxon>
        <taxon>Ustilaginomycotina</taxon>
        <taxon>Exobasidiomycetes</taxon>
        <taxon>Exobasidiales</taxon>
        <taxon>Brachybasidiaceae</taxon>
        <taxon>Meira</taxon>
    </lineage>
</organism>
<dbReference type="GeneID" id="37020079"/>
<name>A0A316VJB4_9BASI</name>
<dbReference type="GO" id="GO:0045132">
    <property type="term" value="P:meiotic chromosome segregation"/>
    <property type="evidence" value="ECO:0007669"/>
    <property type="project" value="InterPro"/>
</dbReference>
<proteinExistence type="inferred from homology"/>
<dbReference type="AlphaFoldDB" id="A0A316VJB4"/>
<dbReference type="STRING" id="1280837.A0A316VJB4"/>
<accession>A0A316VJB4</accession>
<feature type="compositionally biased region" description="Low complexity" evidence="4">
    <location>
        <begin position="676"/>
        <end position="695"/>
    </location>
</feature>
<dbReference type="InParanoid" id="A0A316VJB4"/>
<feature type="compositionally biased region" description="Basic and acidic residues" evidence="4">
    <location>
        <begin position="488"/>
        <end position="500"/>
    </location>
</feature>
<evidence type="ECO:0000313" key="7">
    <source>
        <dbReference type="Proteomes" id="UP000245771"/>
    </source>
</evidence>
<feature type="compositionally biased region" description="Polar residues" evidence="4">
    <location>
        <begin position="556"/>
        <end position="568"/>
    </location>
</feature>
<reference evidence="6 7" key="1">
    <citation type="journal article" date="2018" name="Mol. Biol. Evol.">
        <title>Broad Genomic Sampling Reveals a Smut Pathogenic Ancestry of the Fungal Clade Ustilaginomycotina.</title>
        <authorList>
            <person name="Kijpornyongpan T."/>
            <person name="Mondo S.J."/>
            <person name="Barry K."/>
            <person name="Sandor L."/>
            <person name="Lee J."/>
            <person name="Lipzen A."/>
            <person name="Pangilinan J."/>
            <person name="LaButti K."/>
            <person name="Hainaut M."/>
            <person name="Henrissat B."/>
            <person name="Grigoriev I.V."/>
            <person name="Spatafora J.W."/>
            <person name="Aime M.C."/>
        </authorList>
    </citation>
    <scope>NUCLEOTIDE SEQUENCE [LARGE SCALE GENOMIC DNA]</scope>
    <source>
        <strain evidence="6 7">MCA 3882</strain>
    </source>
</reference>
<feature type="compositionally biased region" description="Low complexity" evidence="4">
    <location>
        <begin position="727"/>
        <end position="755"/>
    </location>
</feature>
<dbReference type="EMBL" id="KZ819602">
    <property type="protein sequence ID" value="PWN37699.1"/>
    <property type="molecule type" value="Genomic_DNA"/>
</dbReference>
<dbReference type="GO" id="GO:0005634">
    <property type="term" value="C:nucleus"/>
    <property type="evidence" value="ECO:0007669"/>
    <property type="project" value="InterPro"/>
</dbReference>
<feature type="region of interest" description="Disordered" evidence="4">
    <location>
        <begin position="307"/>
        <end position="779"/>
    </location>
</feature>
<dbReference type="Proteomes" id="UP000245771">
    <property type="component" value="Unassembled WGS sequence"/>
</dbReference>
<feature type="coiled-coil region" evidence="3">
    <location>
        <begin position="39"/>
        <end position="87"/>
    </location>
</feature>
<evidence type="ECO:0000313" key="6">
    <source>
        <dbReference type="EMBL" id="PWN37699.1"/>
    </source>
</evidence>
<feature type="compositionally biased region" description="Basic and acidic residues" evidence="4">
    <location>
        <begin position="530"/>
        <end position="540"/>
    </location>
</feature>
<dbReference type="Pfam" id="PF07557">
    <property type="entry name" value="Shugoshin_C"/>
    <property type="match status" value="1"/>
</dbReference>
<dbReference type="OrthoDB" id="5394106at2759"/>
<evidence type="ECO:0000259" key="5">
    <source>
        <dbReference type="Pfam" id="PF07557"/>
    </source>
</evidence>
<evidence type="ECO:0000256" key="1">
    <source>
        <dbReference type="ARBA" id="ARBA00010845"/>
    </source>
</evidence>
<feature type="compositionally biased region" description="Low complexity" evidence="4">
    <location>
        <begin position="545"/>
        <end position="555"/>
    </location>
</feature>
<feature type="region of interest" description="Disordered" evidence="4">
    <location>
        <begin position="198"/>
        <end position="229"/>
    </location>
</feature>
<dbReference type="GO" id="GO:0000775">
    <property type="term" value="C:chromosome, centromeric region"/>
    <property type="evidence" value="ECO:0007669"/>
    <property type="project" value="InterPro"/>
</dbReference>
<keyword evidence="7" id="KW-1185">Reference proteome</keyword>
<feature type="compositionally biased region" description="Basic and acidic residues" evidence="4">
    <location>
        <begin position="569"/>
        <end position="590"/>
    </location>
</feature>
<feature type="compositionally biased region" description="Low complexity" evidence="4">
    <location>
        <begin position="605"/>
        <end position="617"/>
    </location>
</feature>
<keyword evidence="3" id="KW-0175">Coiled coil</keyword>
<evidence type="ECO:0000256" key="2">
    <source>
        <dbReference type="ARBA" id="ARBA00022829"/>
    </source>
</evidence>
<feature type="compositionally biased region" description="Polar residues" evidence="4">
    <location>
        <begin position="707"/>
        <end position="717"/>
    </location>
</feature>
<feature type="domain" description="Shugoshin C-terminal" evidence="5">
    <location>
        <begin position="403"/>
        <end position="426"/>
    </location>
</feature>
<evidence type="ECO:0000256" key="3">
    <source>
        <dbReference type="SAM" id="Coils"/>
    </source>
</evidence>
<keyword evidence="2" id="KW-0159">Chromosome partition</keyword>
<feature type="compositionally biased region" description="Polar residues" evidence="4">
    <location>
        <begin position="326"/>
        <end position="339"/>
    </location>
</feature>